<evidence type="ECO:0000313" key="8">
    <source>
        <dbReference type="Proteomes" id="UP000492821"/>
    </source>
</evidence>
<evidence type="ECO:0000256" key="2">
    <source>
        <dbReference type="ARBA" id="ARBA00006148"/>
    </source>
</evidence>
<dbReference type="PANTHER" id="PTHR11958">
    <property type="entry name" value="SODIUM/DICARBOXYLATE SYMPORTER-RELATED"/>
    <property type="match status" value="1"/>
</dbReference>
<comment type="similarity">
    <text evidence="2 7">Belongs to the dicarboxylate/amino acid:cation symporter (DAACS) (TC 2.A.23) family.</text>
</comment>
<evidence type="ECO:0000256" key="5">
    <source>
        <dbReference type="ARBA" id="ARBA00022989"/>
    </source>
</evidence>
<keyword evidence="8" id="KW-1185">Reference proteome</keyword>
<evidence type="ECO:0000256" key="6">
    <source>
        <dbReference type="ARBA" id="ARBA00023136"/>
    </source>
</evidence>
<dbReference type="PANTHER" id="PTHR11958:SF99">
    <property type="entry name" value="SODIUM-DEPENDENT EXCITATORY AMINO ACID TRANSPORTER GLT-6-RELATED"/>
    <property type="match status" value="1"/>
</dbReference>
<dbReference type="AlphaFoldDB" id="A0A7E4V200"/>
<comment type="subcellular location">
    <subcellularLocation>
        <location evidence="1 7">Membrane</location>
        <topology evidence="1 7">Multi-pass membrane protein</topology>
    </subcellularLocation>
</comment>
<organism evidence="8 9">
    <name type="scientific">Panagrellus redivivus</name>
    <name type="common">Microworm</name>
    <dbReference type="NCBI Taxonomy" id="6233"/>
    <lineage>
        <taxon>Eukaryota</taxon>
        <taxon>Metazoa</taxon>
        <taxon>Ecdysozoa</taxon>
        <taxon>Nematoda</taxon>
        <taxon>Chromadorea</taxon>
        <taxon>Rhabditida</taxon>
        <taxon>Tylenchina</taxon>
        <taxon>Panagrolaimomorpha</taxon>
        <taxon>Panagrolaimoidea</taxon>
        <taxon>Panagrolaimidae</taxon>
        <taxon>Panagrellus</taxon>
    </lineage>
</organism>
<dbReference type="PRINTS" id="PR00173">
    <property type="entry name" value="EDTRNSPORT"/>
</dbReference>
<dbReference type="GO" id="GO:0005886">
    <property type="term" value="C:plasma membrane"/>
    <property type="evidence" value="ECO:0007669"/>
    <property type="project" value="TreeGrafter"/>
</dbReference>
<name>A0A7E4V200_PANRE</name>
<reference evidence="8" key="1">
    <citation type="journal article" date="2013" name="Genetics">
        <title>The draft genome and transcriptome of Panagrellus redivivus are shaped by the harsh demands of a free-living lifestyle.</title>
        <authorList>
            <person name="Srinivasan J."/>
            <person name="Dillman A.R."/>
            <person name="Macchietto M.G."/>
            <person name="Heikkinen L."/>
            <person name="Lakso M."/>
            <person name="Fracchia K.M."/>
            <person name="Antoshechkin I."/>
            <person name="Mortazavi A."/>
            <person name="Wong G."/>
            <person name="Sternberg P.W."/>
        </authorList>
    </citation>
    <scope>NUCLEOTIDE SEQUENCE [LARGE SCALE GENOMIC DNA]</scope>
    <source>
        <strain evidence="8">MT8872</strain>
    </source>
</reference>
<comment type="caution">
    <text evidence="7">Lacks conserved residue(s) required for the propagation of feature annotation.</text>
</comment>
<feature type="transmembrane region" description="Helical" evidence="7">
    <location>
        <begin position="21"/>
        <end position="42"/>
    </location>
</feature>
<keyword evidence="5 7" id="KW-1133">Transmembrane helix</keyword>
<keyword evidence="4 7" id="KW-0812">Transmembrane</keyword>
<dbReference type="Gene3D" id="1.10.3860.10">
    <property type="entry name" value="Sodium:dicarboxylate symporter"/>
    <property type="match status" value="1"/>
</dbReference>
<dbReference type="Pfam" id="PF00375">
    <property type="entry name" value="SDF"/>
    <property type="match status" value="1"/>
</dbReference>
<keyword evidence="3 7" id="KW-0813">Transport</keyword>
<evidence type="ECO:0000313" key="9">
    <source>
        <dbReference type="WBParaSite" id="Pan_g15244.t1"/>
    </source>
</evidence>
<dbReference type="WBParaSite" id="Pan_g15244.t1">
    <property type="protein sequence ID" value="Pan_g15244.t1"/>
    <property type="gene ID" value="Pan_g15244"/>
</dbReference>
<dbReference type="SUPFAM" id="SSF118215">
    <property type="entry name" value="Proton glutamate symport protein"/>
    <property type="match status" value="1"/>
</dbReference>
<evidence type="ECO:0000256" key="4">
    <source>
        <dbReference type="ARBA" id="ARBA00022692"/>
    </source>
</evidence>
<evidence type="ECO:0000256" key="3">
    <source>
        <dbReference type="ARBA" id="ARBA00022448"/>
    </source>
</evidence>
<sequence length="176" mass="19082">MDGNALYEAIAVVFIAQLNNITLSMAEVITVSLIATIASLGLNSVPAGLVSILVILSTVGLPANDVSLIITVDWLLDRVRTAVNVLGDAYATDAVAHFLQKRLEDSDKENPFHEELHQEVVMLQSAAGSRRPSVSASYHSSFNPSIRDPSDPLTWREEALLDKLYADVPLNKVETV</sequence>
<keyword evidence="7" id="KW-0769">Symport</keyword>
<protein>
    <recommendedName>
        <fullName evidence="7">Amino acid transporter</fullName>
    </recommendedName>
</protein>
<dbReference type="InterPro" id="IPR001991">
    <property type="entry name" value="Na-dicarboxylate_symporter"/>
</dbReference>
<dbReference type="InterPro" id="IPR036458">
    <property type="entry name" value="Na:dicarbo_symporter_sf"/>
</dbReference>
<accession>A0A7E4V200</accession>
<keyword evidence="6 7" id="KW-0472">Membrane</keyword>
<evidence type="ECO:0000256" key="7">
    <source>
        <dbReference type="RuleBase" id="RU361216"/>
    </source>
</evidence>
<feature type="transmembrane region" description="Helical" evidence="7">
    <location>
        <begin position="48"/>
        <end position="70"/>
    </location>
</feature>
<evidence type="ECO:0000256" key="1">
    <source>
        <dbReference type="ARBA" id="ARBA00004141"/>
    </source>
</evidence>
<reference evidence="9" key="2">
    <citation type="submission" date="2020-10" db="UniProtKB">
        <authorList>
            <consortium name="WormBaseParasite"/>
        </authorList>
    </citation>
    <scope>IDENTIFICATION</scope>
</reference>
<dbReference type="GO" id="GO:0005313">
    <property type="term" value="F:L-glutamate transmembrane transporter activity"/>
    <property type="evidence" value="ECO:0007669"/>
    <property type="project" value="TreeGrafter"/>
</dbReference>
<dbReference type="InterPro" id="IPR050746">
    <property type="entry name" value="DAACS"/>
</dbReference>
<dbReference type="GO" id="GO:0015501">
    <property type="term" value="F:glutamate:sodium symporter activity"/>
    <property type="evidence" value="ECO:0007669"/>
    <property type="project" value="TreeGrafter"/>
</dbReference>
<dbReference type="GO" id="GO:0015175">
    <property type="term" value="F:neutral L-amino acid transmembrane transporter activity"/>
    <property type="evidence" value="ECO:0007669"/>
    <property type="project" value="TreeGrafter"/>
</dbReference>
<proteinExistence type="inferred from homology"/>
<dbReference type="Proteomes" id="UP000492821">
    <property type="component" value="Unassembled WGS sequence"/>
</dbReference>